<accession>A0A9X7Z963</accession>
<dbReference type="Proteomes" id="UP000663505">
    <property type="component" value="Chromosome"/>
</dbReference>
<proteinExistence type="predicted"/>
<dbReference type="EMBL" id="CP071182">
    <property type="protein sequence ID" value="QSO49250.1"/>
    <property type="molecule type" value="Genomic_DNA"/>
</dbReference>
<sequence length="176" mass="20547">MKSLKSDELKLQMNRLRERIRSDKEQLTKLEHELDVVIEQERERQSYINSKEIAQTIEKSTGKSVDMSTIKRWADKGYLGVIYDEREKFSALDVGSGKQRNVFERTAVLRFLLERQYIRPAFEVLDLVRAHKLPGQPIATIISQKLGPDGFEYAIQLESDTEILEKMREEELESCL</sequence>
<evidence type="ECO:0000313" key="2">
    <source>
        <dbReference type="EMBL" id="QSO49250.1"/>
    </source>
</evidence>
<keyword evidence="3" id="KW-1185">Reference proteome</keyword>
<reference evidence="2 3" key="1">
    <citation type="submission" date="2021-02" db="EMBL/GenBank/DDBJ databases">
        <title>Alicyclobacillus curvatus sp. nov. and Alicyclobacillus mengziensis sp. nov., two acidophilic bacteria isolated from acid mine drainage.</title>
        <authorList>
            <person name="Huang Y."/>
        </authorList>
    </citation>
    <scope>NUCLEOTIDE SEQUENCE [LARGE SCALE GENOMIC DNA]</scope>
    <source>
        <strain evidence="2 3">S30H14</strain>
    </source>
</reference>
<evidence type="ECO:0000256" key="1">
    <source>
        <dbReference type="SAM" id="Coils"/>
    </source>
</evidence>
<dbReference type="RefSeq" id="WP_206658561.1">
    <property type="nucleotide sequence ID" value="NZ_CP071182.1"/>
</dbReference>
<evidence type="ECO:0000313" key="3">
    <source>
        <dbReference type="Proteomes" id="UP000663505"/>
    </source>
</evidence>
<organism evidence="2 3">
    <name type="scientific">Alicyclobacillus mengziensis</name>
    <dbReference type="NCBI Taxonomy" id="2931921"/>
    <lineage>
        <taxon>Bacteria</taxon>
        <taxon>Bacillati</taxon>
        <taxon>Bacillota</taxon>
        <taxon>Bacilli</taxon>
        <taxon>Bacillales</taxon>
        <taxon>Alicyclobacillaceae</taxon>
        <taxon>Alicyclobacillus</taxon>
    </lineage>
</organism>
<gene>
    <name evidence="2" type="ORF">JZ786_10195</name>
</gene>
<protein>
    <submittedName>
        <fullName evidence="2">Uncharacterized protein</fullName>
    </submittedName>
</protein>
<dbReference type="KEGG" id="afx:JZ786_10195"/>
<name>A0A9X7Z963_9BACL</name>
<dbReference type="AlphaFoldDB" id="A0A9X7Z963"/>
<keyword evidence="1" id="KW-0175">Coiled coil</keyword>
<feature type="coiled-coil region" evidence="1">
    <location>
        <begin position="6"/>
        <end position="40"/>
    </location>
</feature>